<reference evidence="1 2" key="1">
    <citation type="submission" date="2024-04" db="EMBL/GenBank/DDBJ databases">
        <authorList>
            <person name="Waldvogel A.-M."/>
            <person name="Schoenle A."/>
        </authorList>
    </citation>
    <scope>NUCLEOTIDE SEQUENCE [LARGE SCALE GENOMIC DNA]</scope>
</reference>
<keyword evidence="2" id="KW-1185">Reference proteome</keyword>
<dbReference type="AlphaFoldDB" id="A0AAV2JF97"/>
<proteinExistence type="predicted"/>
<protein>
    <submittedName>
        <fullName evidence="1">Uncharacterized protein</fullName>
    </submittedName>
</protein>
<evidence type="ECO:0000313" key="2">
    <source>
        <dbReference type="Proteomes" id="UP001497482"/>
    </source>
</evidence>
<dbReference type="Proteomes" id="UP001497482">
    <property type="component" value="Chromosome 12"/>
</dbReference>
<evidence type="ECO:0000313" key="1">
    <source>
        <dbReference type="EMBL" id="CAL1575241.1"/>
    </source>
</evidence>
<accession>A0AAV2JF97</accession>
<gene>
    <name evidence="1" type="ORF">KC01_LOCUS6850</name>
</gene>
<name>A0AAV2JF97_KNICA</name>
<organism evidence="1 2">
    <name type="scientific">Knipowitschia caucasica</name>
    <name type="common">Caucasian dwarf goby</name>
    <name type="synonym">Pomatoschistus caucasicus</name>
    <dbReference type="NCBI Taxonomy" id="637954"/>
    <lineage>
        <taxon>Eukaryota</taxon>
        <taxon>Metazoa</taxon>
        <taxon>Chordata</taxon>
        <taxon>Craniata</taxon>
        <taxon>Vertebrata</taxon>
        <taxon>Euteleostomi</taxon>
        <taxon>Actinopterygii</taxon>
        <taxon>Neopterygii</taxon>
        <taxon>Teleostei</taxon>
        <taxon>Neoteleostei</taxon>
        <taxon>Acanthomorphata</taxon>
        <taxon>Gobiaria</taxon>
        <taxon>Gobiiformes</taxon>
        <taxon>Gobioidei</taxon>
        <taxon>Gobiidae</taxon>
        <taxon>Gobiinae</taxon>
        <taxon>Knipowitschia</taxon>
    </lineage>
</organism>
<sequence length="188" mass="20666">MSVRPRGMTLSMLRIGLFKTPGLDEYGTAAVGWLRGAGLKATEGPAELREEGCCAHCAPRGARQQPARYKTNTGQQWETTTGQTRDVELEDRSFSSFPPGLKQRVAGETTVCCGCVPLRVPVQSHIPAVTHPPLLRRAPCEESNTSREHPVLPESMWYPETNSLIQTPGSKGFSMYRKVFPGQGPNQR</sequence>
<dbReference type="EMBL" id="OZ035834">
    <property type="protein sequence ID" value="CAL1575241.1"/>
    <property type="molecule type" value="Genomic_DNA"/>
</dbReference>